<accession>C9LUX9</accession>
<evidence type="ECO:0000313" key="1">
    <source>
        <dbReference type="EMBL" id="EEX77334.1"/>
    </source>
</evidence>
<reference evidence="1 2" key="1">
    <citation type="submission" date="2009-09" db="EMBL/GenBank/DDBJ databases">
        <authorList>
            <person name="Weinstock G."/>
            <person name="Sodergren E."/>
            <person name="Clifton S."/>
            <person name="Fulton L."/>
            <person name="Fulton B."/>
            <person name="Courtney L."/>
            <person name="Fronick C."/>
            <person name="Harrison M."/>
            <person name="Strong C."/>
            <person name="Farmer C."/>
            <person name="Delahaunty K."/>
            <person name="Markovic C."/>
            <person name="Hall O."/>
            <person name="Minx P."/>
            <person name="Tomlinson C."/>
            <person name="Mitreva M."/>
            <person name="Nelson J."/>
            <person name="Hou S."/>
            <person name="Wollam A."/>
            <person name="Pepin K.H."/>
            <person name="Johnson M."/>
            <person name="Bhonagiri V."/>
            <person name="Nash W.E."/>
            <person name="Warren W."/>
            <person name="Chinwalla A."/>
            <person name="Mardis E.R."/>
            <person name="Wilson R.K."/>
        </authorList>
    </citation>
    <scope>NUCLEOTIDE SEQUENCE [LARGE SCALE GENOMIC DNA]</scope>
    <source>
        <strain evidence="2">ATCC 35185 / DSM 20758 / VPI D19B-28</strain>
    </source>
</reference>
<dbReference type="EMBL" id="ACKP02000021">
    <property type="protein sequence ID" value="EEX77334.1"/>
    <property type="molecule type" value="Genomic_DNA"/>
</dbReference>
<evidence type="ECO:0000313" key="2">
    <source>
        <dbReference type="Proteomes" id="UP000003505"/>
    </source>
</evidence>
<dbReference type="Proteomes" id="UP000003505">
    <property type="component" value="Unassembled WGS sequence"/>
</dbReference>
<comment type="caution">
    <text evidence="1">The sequence shown here is derived from an EMBL/GenBank/DDBJ whole genome shotgun (WGS) entry which is preliminary data.</text>
</comment>
<dbReference type="AlphaFoldDB" id="C9LUX9"/>
<organism evidence="1 2">
    <name type="scientific">Selenomonas sputigena (strain ATCC 35185 / DSM 20758 / CCUG 44933 / VPI D19B-28)</name>
    <dbReference type="NCBI Taxonomy" id="546271"/>
    <lineage>
        <taxon>Bacteria</taxon>
        <taxon>Bacillati</taxon>
        <taxon>Bacillota</taxon>
        <taxon>Negativicutes</taxon>
        <taxon>Selenomonadales</taxon>
        <taxon>Selenomonadaceae</taxon>
        <taxon>Selenomonas</taxon>
    </lineage>
</organism>
<sequence length="46" mass="5035">MDAIPPVIESVPDLRSTLFNLIYHSISCASLSIQHLAKAKCCETAF</sequence>
<gene>
    <name evidence="1" type="ORF">SELSPUOL_01270</name>
</gene>
<name>C9LUX9_SELS3</name>
<proteinExistence type="predicted"/>
<protein>
    <submittedName>
        <fullName evidence="1">Uncharacterized protein</fullName>
    </submittedName>
</protein>